<evidence type="ECO:0000313" key="1">
    <source>
        <dbReference type="EMBL" id="KAE8153632.1"/>
    </source>
</evidence>
<dbReference type="EMBL" id="ML742037">
    <property type="protein sequence ID" value="KAE8153632.1"/>
    <property type="molecule type" value="Genomic_DNA"/>
</dbReference>
<organism evidence="1 2">
    <name type="scientific">Aspergillus avenaceus</name>
    <dbReference type="NCBI Taxonomy" id="36643"/>
    <lineage>
        <taxon>Eukaryota</taxon>
        <taxon>Fungi</taxon>
        <taxon>Dikarya</taxon>
        <taxon>Ascomycota</taxon>
        <taxon>Pezizomycotina</taxon>
        <taxon>Eurotiomycetes</taxon>
        <taxon>Eurotiomycetidae</taxon>
        <taxon>Eurotiales</taxon>
        <taxon>Aspergillaceae</taxon>
        <taxon>Aspergillus</taxon>
        <taxon>Aspergillus subgen. Circumdati</taxon>
    </lineage>
</organism>
<evidence type="ECO:0000313" key="2">
    <source>
        <dbReference type="Proteomes" id="UP000325780"/>
    </source>
</evidence>
<gene>
    <name evidence="1" type="ORF">BDV25DRAFT_136750</name>
</gene>
<dbReference type="Proteomes" id="UP000325780">
    <property type="component" value="Unassembled WGS sequence"/>
</dbReference>
<name>A0A5N6U4Y4_ASPAV</name>
<accession>A0A5N6U4Y4</accession>
<reference evidence="1 2" key="1">
    <citation type="submission" date="2019-04" db="EMBL/GenBank/DDBJ databases">
        <title>Friends and foes A comparative genomics study of 23 Aspergillus species from section Flavi.</title>
        <authorList>
            <consortium name="DOE Joint Genome Institute"/>
            <person name="Kjaerbolling I."/>
            <person name="Vesth T."/>
            <person name="Frisvad J.C."/>
            <person name="Nybo J.L."/>
            <person name="Theobald S."/>
            <person name="Kildgaard S."/>
            <person name="Isbrandt T."/>
            <person name="Kuo A."/>
            <person name="Sato A."/>
            <person name="Lyhne E.K."/>
            <person name="Kogle M.E."/>
            <person name="Wiebenga A."/>
            <person name="Kun R.S."/>
            <person name="Lubbers R.J."/>
            <person name="Makela M.R."/>
            <person name="Barry K."/>
            <person name="Chovatia M."/>
            <person name="Clum A."/>
            <person name="Daum C."/>
            <person name="Haridas S."/>
            <person name="He G."/>
            <person name="LaButti K."/>
            <person name="Lipzen A."/>
            <person name="Mondo S."/>
            <person name="Riley R."/>
            <person name="Salamov A."/>
            <person name="Simmons B.A."/>
            <person name="Magnuson J.K."/>
            <person name="Henrissat B."/>
            <person name="Mortensen U.H."/>
            <person name="Larsen T.O."/>
            <person name="Devries R.P."/>
            <person name="Grigoriev I.V."/>
            <person name="Machida M."/>
            <person name="Baker S.E."/>
            <person name="Andersen M.R."/>
        </authorList>
    </citation>
    <scope>NUCLEOTIDE SEQUENCE [LARGE SCALE GENOMIC DNA]</scope>
    <source>
        <strain evidence="1 2">IBT 18842</strain>
    </source>
</reference>
<dbReference type="AlphaFoldDB" id="A0A5N6U4Y4"/>
<keyword evidence="2" id="KW-1185">Reference proteome</keyword>
<sequence length="108" mass="11960">MPDIYGMIDSSSGHTKGQFFDGTTMHNVRMNIPSHPRFQAYSAKLTCENVDDLTGKEWIKPESYVGETDMSIELEGPSSTATITGLLSYPIDGKQQLFGDAVWSSQHE</sequence>
<protein>
    <submittedName>
        <fullName evidence="1">Uncharacterized protein</fullName>
    </submittedName>
</protein>
<proteinExistence type="predicted"/>